<protein>
    <submittedName>
        <fullName evidence="2">Uncharacterized protein</fullName>
    </submittedName>
</protein>
<keyword evidence="3" id="KW-1185">Reference proteome</keyword>
<dbReference type="Ensembl" id="ENSCCRT00010003155.1">
    <property type="protein sequence ID" value="ENSCCRP00010002913.1"/>
    <property type="gene ID" value="ENSCCRG00010001261.1"/>
</dbReference>
<dbReference type="AlphaFoldDB" id="A0A8C1I6E8"/>
<accession>A0A8C1I6E8</accession>
<feature type="region of interest" description="Disordered" evidence="1">
    <location>
        <begin position="206"/>
        <end position="235"/>
    </location>
</feature>
<evidence type="ECO:0000313" key="2">
    <source>
        <dbReference type="Ensembl" id="ENSCCRP00010002913.1"/>
    </source>
</evidence>
<dbReference type="Proteomes" id="UP000694427">
    <property type="component" value="Unplaced"/>
</dbReference>
<name>A0A8C1I6E8_CYPCA</name>
<evidence type="ECO:0000256" key="1">
    <source>
        <dbReference type="SAM" id="MobiDB-lite"/>
    </source>
</evidence>
<proteinExistence type="predicted"/>
<organism evidence="2 3">
    <name type="scientific">Cyprinus carpio</name>
    <name type="common">Common carp</name>
    <dbReference type="NCBI Taxonomy" id="7962"/>
    <lineage>
        <taxon>Eukaryota</taxon>
        <taxon>Metazoa</taxon>
        <taxon>Chordata</taxon>
        <taxon>Craniata</taxon>
        <taxon>Vertebrata</taxon>
        <taxon>Euteleostomi</taxon>
        <taxon>Actinopterygii</taxon>
        <taxon>Neopterygii</taxon>
        <taxon>Teleostei</taxon>
        <taxon>Ostariophysi</taxon>
        <taxon>Cypriniformes</taxon>
        <taxon>Cyprinidae</taxon>
        <taxon>Cyprininae</taxon>
        <taxon>Cyprinus</taxon>
    </lineage>
</organism>
<reference evidence="2" key="2">
    <citation type="submission" date="2025-09" db="UniProtKB">
        <authorList>
            <consortium name="Ensembl"/>
        </authorList>
    </citation>
    <scope>IDENTIFICATION</scope>
</reference>
<evidence type="ECO:0000313" key="3">
    <source>
        <dbReference type="Proteomes" id="UP000694427"/>
    </source>
</evidence>
<sequence length="235" mass="25768">LTNPRLSRAKKPSTLIIHSYSPAFSPLHYCIVNKPFCLPVLEELDSTLRASLTPVTTPSSASVSPMAMPASYAGDADERGGFLLQVALFIEMQLHKFTMECSKVAFLISLLNGKEVFGSATGECSVSDQRLHLRQGSSTTSDNTLQFRTLALTSDWNEASLLSAFHQGLDPHIRTQMAIYDDNIGLEDFMQRATCISKRLSACQPHKAAHQPSTTTRVHASGFYPTHSRPRTLAA</sequence>
<reference evidence="2" key="1">
    <citation type="submission" date="2025-08" db="UniProtKB">
        <authorList>
            <consortium name="Ensembl"/>
        </authorList>
    </citation>
    <scope>IDENTIFICATION</scope>
</reference>